<protein>
    <submittedName>
        <fullName evidence="5">Uncharacterized protein</fullName>
    </submittedName>
</protein>
<feature type="chain" id="PRO_5042280760" evidence="4">
    <location>
        <begin position="21"/>
        <end position="419"/>
    </location>
</feature>
<dbReference type="Proteomes" id="UP001205105">
    <property type="component" value="Unassembled WGS sequence"/>
</dbReference>
<keyword evidence="3" id="KW-1133">Transmembrane helix</keyword>
<evidence type="ECO:0000313" key="5">
    <source>
        <dbReference type="EMBL" id="KAI7837404.1"/>
    </source>
</evidence>
<keyword evidence="6" id="KW-1185">Reference proteome</keyword>
<dbReference type="EMBL" id="JADXDR010000154">
    <property type="protein sequence ID" value="KAI7837404.1"/>
    <property type="molecule type" value="Genomic_DNA"/>
</dbReference>
<proteinExistence type="predicted"/>
<feature type="transmembrane region" description="Helical" evidence="3">
    <location>
        <begin position="367"/>
        <end position="390"/>
    </location>
</feature>
<evidence type="ECO:0000256" key="3">
    <source>
        <dbReference type="SAM" id="Phobius"/>
    </source>
</evidence>
<keyword evidence="3" id="KW-0472">Membrane</keyword>
<feature type="coiled-coil region" evidence="1">
    <location>
        <begin position="61"/>
        <end position="206"/>
    </location>
</feature>
<dbReference type="Gene3D" id="1.10.287.1490">
    <property type="match status" value="1"/>
</dbReference>
<dbReference type="AlphaFoldDB" id="A0AAD5DN61"/>
<feature type="compositionally biased region" description="Polar residues" evidence="2">
    <location>
        <begin position="399"/>
        <end position="409"/>
    </location>
</feature>
<keyword evidence="3" id="KW-0812">Transmembrane</keyword>
<reference evidence="5" key="1">
    <citation type="submission" date="2020-11" db="EMBL/GenBank/DDBJ databases">
        <title>Chlorella ohadii genome sequencing and assembly.</title>
        <authorList>
            <person name="Murik O."/>
            <person name="Treves H."/>
            <person name="Kedem I."/>
            <person name="Shotland Y."/>
            <person name="Kaplan A."/>
        </authorList>
    </citation>
    <scope>NUCLEOTIDE SEQUENCE</scope>
    <source>
        <strain evidence="5">1</strain>
    </source>
</reference>
<comment type="caution">
    <text evidence="5">The sequence shown here is derived from an EMBL/GenBank/DDBJ whole genome shotgun (WGS) entry which is preliminary data.</text>
</comment>
<evidence type="ECO:0000256" key="1">
    <source>
        <dbReference type="SAM" id="Coils"/>
    </source>
</evidence>
<dbReference type="PROSITE" id="PS51257">
    <property type="entry name" value="PROKAR_LIPOPROTEIN"/>
    <property type="match status" value="1"/>
</dbReference>
<organism evidence="5 6">
    <name type="scientific">Chlorella ohadii</name>
    <dbReference type="NCBI Taxonomy" id="2649997"/>
    <lineage>
        <taxon>Eukaryota</taxon>
        <taxon>Viridiplantae</taxon>
        <taxon>Chlorophyta</taxon>
        <taxon>core chlorophytes</taxon>
        <taxon>Trebouxiophyceae</taxon>
        <taxon>Chlorellales</taxon>
        <taxon>Chlorellaceae</taxon>
        <taxon>Chlorella clade</taxon>
        <taxon>Chlorella</taxon>
    </lineage>
</organism>
<evidence type="ECO:0000256" key="4">
    <source>
        <dbReference type="SAM" id="SignalP"/>
    </source>
</evidence>
<keyword evidence="4" id="KW-0732">Signal</keyword>
<evidence type="ECO:0000313" key="6">
    <source>
        <dbReference type="Proteomes" id="UP001205105"/>
    </source>
</evidence>
<evidence type="ECO:0000256" key="2">
    <source>
        <dbReference type="SAM" id="MobiDB-lite"/>
    </source>
</evidence>
<keyword evidence="1" id="KW-0175">Coiled coil</keyword>
<dbReference type="SUPFAM" id="SSF57997">
    <property type="entry name" value="Tropomyosin"/>
    <property type="match status" value="1"/>
</dbReference>
<name>A0AAD5DN61_9CHLO</name>
<gene>
    <name evidence="5" type="ORF">COHA_008771</name>
</gene>
<sequence length="419" mass="42700">MKALAVLALLLSASACLAAAQEAGECGDLRSKLSTVEKRLAAAEASSASCTKEAGGLKSKLEQAEAAAAKGAASLKELQAKLEAAPTAAAIDEAKASAAAAQASLTASERKLSEATAKLEAGEKELAALKAAVQAAKDEAGSCSARKSKLEGSLKKAAEDAAAKLKAAEASQAALKADLAKARDELDRVRGEASASRAQLAELERLKAAWLPYWAEEATASLRAAAGPAVAQATAYAAEGGKAAGQLWQSHGKPALERGLSLAKEKGAQLNKAIEAKAGDKWPQAQAAVASAWRQACAAAAAAWGTASRAAQAVWQSEALAAVRPTLAAGAAKASAMWEQVQGELEGMLINLLSKNNNTAPLARRPYVTYMVYAGVLVPLVTFGLPLLGLRRAGPKAGESSQSTGSAPLSSKKKKNKKN</sequence>
<feature type="signal peptide" evidence="4">
    <location>
        <begin position="1"/>
        <end position="20"/>
    </location>
</feature>
<feature type="region of interest" description="Disordered" evidence="2">
    <location>
        <begin position="393"/>
        <end position="419"/>
    </location>
</feature>
<accession>A0AAD5DN61</accession>